<name>A0ABR8F817_NOSLI</name>
<evidence type="ECO:0000313" key="2">
    <source>
        <dbReference type="Proteomes" id="UP000604661"/>
    </source>
</evidence>
<gene>
    <name evidence="1" type="ORF">H6G95_33570</name>
</gene>
<dbReference type="EMBL" id="JACJTE010000084">
    <property type="protein sequence ID" value="MBD2565417.1"/>
    <property type="molecule type" value="Genomic_DNA"/>
</dbReference>
<comment type="caution">
    <text evidence="1">The sequence shown here is derived from an EMBL/GenBank/DDBJ whole genome shotgun (WGS) entry which is preliminary data.</text>
</comment>
<protein>
    <submittedName>
        <fullName evidence="1">Uncharacterized protein</fullName>
    </submittedName>
</protein>
<dbReference type="Proteomes" id="UP000604661">
    <property type="component" value="Unassembled WGS sequence"/>
</dbReference>
<sequence>MSDIVPEAVDILYGAIAFKPEPVKSLAHLQVAMNTVNISVYYYLQMMSSDLGKSIKINL</sequence>
<keyword evidence="2" id="KW-1185">Reference proteome</keyword>
<evidence type="ECO:0000313" key="1">
    <source>
        <dbReference type="EMBL" id="MBD2565417.1"/>
    </source>
</evidence>
<reference evidence="1 2" key="1">
    <citation type="journal article" date="2020" name="ISME J.">
        <title>Comparative genomics reveals insights into cyanobacterial evolution and habitat adaptation.</title>
        <authorList>
            <person name="Chen M.Y."/>
            <person name="Teng W.K."/>
            <person name="Zhao L."/>
            <person name="Hu C.X."/>
            <person name="Zhou Y.K."/>
            <person name="Han B.P."/>
            <person name="Song L.R."/>
            <person name="Shu W.S."/>
        </authorList>
    </citation>
    <scope>NUCLEOTIDE SEQUENCE [LARGE SCALE GENOMIC DNA]</scope>
    <source>
        <strain evidence="1 2">FACHB-391</strain>
    </source>
</reference>
<dbReference type="RefSeq" id="WP_190901515.1">
    <property type="nucleotide sequence ID" value="NZ_JACJTE010000084.1"/>
</dbReference>
<proteinExistence type="predicted"/>
<organism evidence="1 2">
    <name type="scientific">Nostoc linckia FACHB-391</name>
    <dbReference type="NCBI Taxonomy" id="2692906"/>
    <lineage>
        <taxon>Bacteria</taxon>
        <taxon>Bacillati</taxon>
        <taxon>Cyanobacteriota</taxon>
        <taxon>Cyanophyceae</taxon>
        <taxon>Nostocales</taxon>
        <taxon>Nostocaceae</taxon>
        <taxon>Nostoc</taxon>
    </lineage>
</organism>
<accession>A0ABR8F817</accession>